<keyword evidence="2" id="KW-1133">Transmembrane helix</keyword>
<protein>
    <submittedName>
        <fullName evidence="3">Uncharacterized protein</fullName>
    </submittedName>
</protein>
<evidence type="ECO:0000313" key="4">
    <source>
        <dbReference type="Proteomes" id="UP000295192"/>
    </source>
</evidence>
<feature type="compositionally biased region" description="Basic and acidic residues" evidence="1">
    <location>
        <begin position="395"/>
        <end position="416"/>
    </location>
</feature>
<dbReference type="OrthoDB" id="10400884at2759"/>
<feature type="compositionally biased region" description="Low complexity" evidence="1">
    <location>
        <begin position="135"/>
        <end position="147"/>
    </location>
</feature>
<feature type="compositionally biased region" description="Polar residues" evidence="1">
    <location>
        <begin position="282"/>
        <end position="293"/>
    </location>
</feature>
<feature type="compositionally biased region" description="Basic and acidic residues" evidence="1">
    <location>
        <begin position="328"/>
        <end position="341"/>
    </location>
</feature>
<keyword evidence="2" id="KW-0472">Membrane</keyword>
<organism evidence="3 4">
    <name type="scientific">Drosophila navojoa</name>
    <name type="common">Fruit fly</name>
    <dbReference type="NCBI Taxonomy" id="7232"/>
    <lineage>
        <taxon>Eukaryota</taxon>
        <taxon>Metazoa</taxon>
        <taxon>Ecdysozoa</taxon>
        <taxon>Arthropoda</taxon>
        <taxon>Hexapoda</taxon>
        <taxon>Insecta</taxon>
        <taxon>Pterygota</taxon>
        <taxon>Neoptera</taxon>
        <taxon>Endopterygota</taxon>
        <taxon>Diptera</taxon>
        <taxon>Brachycera</taxon>
        <taxon>Muscomorpha</taxon>
        <taxon>Ephydroidea</taxon>
        <taxon>Drosophilidae</taxon>
        <taxon>Drosophila</taxon>
    </lineage>
</organism>
<dbReference type="OMA" id="MCAHCRD"/>
<dbReference type="EMBL" id="LSRL02000062">
    <property type="protein sequence ID" value="TDG46251.1"/>
    <property type="molecule type" value="Genomic_DNA"/>
</dbReference>
<sequence>MNPDCQGNCPACHQWMGQMCAHCRDLVVKTVNDVWATWCAEVAPSLYKNLIEMPILDSDRICELLQLEEDVDDDEFDELPLQYEDLSCWQTVVLVLIYVVVLVLLAVLCRCWRGQHHVEMQTDDTEIVERRQDESIISEQSQRESSILELPSITEEEPAKSKRAKKSKKLCKCLKKKSQPTPEKSSKYEAPSKSKATAGPIVWGESTTQTVEVSEKTISGSSKSRRPTGYPRGDEVPNDESPPLSEKPSKAAQPVSIFYTPTISEPPMKTTEPEFKGRARISDQSPTTVSPAQSERRIDTEEPTPHVRVSYQEPDSERPSKSEQPSKPGEHAASDNLEPPKQKSSKIKAWLRYKVRPIFVHNQDALRRQQNKYKENERFKQLNTERNIDKWTKAREKVERKRQIERESTESKDEKVGLTWGSVSSDRESEVLPNTLRLPRR</sequence>
<feature type="transmembrane region" description="Helical" evidence="2">
    <location>
        <begin position="89"/>
        <end position="112"/>
    </location>
</feature>
<feature type="compositionally biased region" description="Basic residues" evidence="1">
    <location>
        <begin position="161"/>
        <end position="178"/>
    </location>
</feature>
<gene>
    <name evidence="3" type="ORF">AWZ03_007327</name>
</gene>
<feature type="compositionally biased region" description="Basic and acidic residues" evidence="1">
    <location>
        <begin position="271"/>
        <end position="281"/>
    </location>
</feature>
<keyword evidence="4" id="KW-1185">Reference proteome</keyword>
<feature type="compositionally biased region" description="Basic and acidic residues" evidence="1">
    <location>
        <begin position="294"/>
        <end position="305"/>
    </location>
</feature>
<proteinExistence type="predicted"/>
<accession>A0A484BEN9</accession>
<name>A0A484BEN9_DRONA</name>
<dbReference type="Proteomes" id="UP000295192">
    <property type="component" value="Unassembled WGS sequence"/>
</dbReference>
<feature type="region of interest" description="Disordered" evidence="1">
    <location>
        <begin position="133"/>
        <end position="348"/>
    </location>
</feature>
<dbReference type="AlphaFoldDB" id="A0A484BEN9"/>
<keyword evidence="2" id="KW-0812">Transmembrane</keyword>
<evidence type="ECO:0000313" key="3">
    <source>
        <dbReference type="EMBL" id="TDG46251.1"/>
    </source>
</evidence>
<reference evidence="3 4" key="1">
    <citation type="journal article" date="2019" name="J. Hered.">
        <title>An Improved Genome Assembly for Drosophila navojoa, the Basal Species in the mojavensis Cluster.</title>
        <authorList>
            <person name="Vanderlinde T."/>
            <person name="Dupim E.G."/>
            <person name="Nazario-Yepiz N.O."/>
            <person name="Carvalho A.B."/>
        </authorList>
    </citation>
    <scope>NUCLEOTIDE SEQUENCE [LARGE SCALE GENOMIC DNA]</scope>
    <source>
        <strain evidence="3">Navoj_Jal97</strain>
        <tissue evidence="3">Whole organism</tissue>
    </source>
</reference>
<evidence type="ECO:0000256" key="1">
    <source>
        <dbReference type="SAM" id="MobiDB-lite"/>
    </source>
</evidence>
<evidence type="ECO:0000256" key="2">
    <source>
        <dbReference type="SAM" id="Phobius"/>
    </source>
</evidence>
<feature type="region of interest" description="Disordered" evidence="1">
    <location>
        <begin position="395"/>
        <end position="441"/>
    </location>
</feature>
<comment type="caution">
    <text evidence="3">The sequence shown here is derived from an EMBL/GenBank/DDBJ whole genome shotgun (WGS) entry which is preliminary data.</text>
</comment>
<feature type="compositionally biased region" description="Polar residues" evidence="1">
    <location>
        <begin position="205"/>
        <end position="222"/>
    </location>
</feature>